<reference evidence="3" key="1">
    <citation type="submission" date="2016-03" db="EMBL/GenBank/DDBJ databases">
        <authorList>
            <person name="Borrel G."/>
            <person name="Mccann A."/>
            <person name="O'Toole P.W."/>
        </authorList>
    </citation>
    <scope>NUCLEOTIDE SEQUENCE</scope>
    <source>
        <strain evidence="3">183</strain>
    </source>
</reference>
<dbReference type="PANTHER" id="PTHR10803">
    <property type="entry name" value="ARSENICAL PUMP-DRIVING ATPASE ARSENITE-TRANSLOCATING ATPASE"/>
    <property type="match status" value="1"/>
</dbReference>
<dbReference type="SUPFAM" id="SSF52540">
    <property type="entry name" value="P-loop containing nucleoside triphosphate hydrolases"/>
    <property type="match status" value="1"/>
</dbReference>
<dbReference type="CDD" id="cd02035">
    <property type="entry name" value="ArsA"/>
    <property type="match status" value="1"/>
</dbReference>
<name>A0A8J8TEA9_9ARCH</name>
<dbReference type="GO" id="GO:0005524">
    <property type="term" value="F:ATP binding"/>
    <property type="evidence" value="ECO:0007669"/>
    <property type="project" value="InterPro"/>
</dbReference>
<sequence length="306" mass="34592">METAEMRNLIEDKKFLFFGGKGGVGKTTMASTTALWLSDHGYKTLIVATDPTVSLSAIYEQEISETEIVKIGKEKNLCGLNINPRKAVGVFQTRMNEMMEGFSSMFGSELLSTPCTEEIAAFDQFVSYMGDTEHDKVVFDTAPTGHTLRELSMPFDWSGYIANQIQNRRELSETLGFIYDESMLDDLKKEKERYDSAVKALSDTTTSSFNLVLLPEKLPIEETERAVEDLGGFGIKVRSIIINEVIPKDVLQGNWFLEKRRATQDKYLCEIDSKFNEMIRAEVPLFDSDIYGLDNLRRVGETLYGK</sequence>
<evidence type="ECO:0000313" key="3">
    <source>
        <dbReference type="EMBL" id="TQS84527.1"/>
    </source>
</evidence>
<evidence type="ECO:0000313" key="4">
    <source>
        <dbReference type="Proteomes" id="UP000752814"/>
    </source>
</evidence>
<accession>A0A8J8TEA9</accession>
<dbReference type="NCBIfam" id="TIGR00345">
    <property type="entry name" value="GET3_arsA_TRC40"/>
    <property type="match status" value="1"/>
</dbReference>
<dbReference type="InterPro" id="IPR025723">
    <property type="entry name" value="ArsA/GET3_ATPase-like"/>
</dbReference>
<proteinExistence type="inferred from homology"/>
<dbReference type="RefSeq" id="WP_400256342.1">
    <property type="nucleotide sequence ID" value="NZ_CAYAYE010000029.1"/>
</dbReference>
<protein>
    <recommendedName>
        <fullName evidence="2">ArsA/GET3 Anion-transporting ATPase-like domain-containing protein</fullName>
    </recommendedName>
</protein>
<dbReference type="AlphaFoldDB" id="A0A8J8TEA9"/>
<comment type="similarity">
    <text evidence="1">Belongs to the arsA ATPase family.</text>
</comment>
<dbReference type="Pfam" id="PF02374">
    <property type="entry name" value="ArsA_ATPase"/>
    <property type="match status" value="1"/>
</dbReference>
<dbReference type="InterPro" id="IPR016300">
    <property type="entry name" value="ATPase_ArsA/GET3"/>
</dbReference>
<feature type="domain" description="ArsA/GET3 Anion-transporting ATPase-like" evidence="2">
    <location>
        <begin position="14"/>
        <end position="304"/>
    </location>
</feature>
<gene>
    <name evidence="3" type="ORF">A3207_00335</name>
</gene>
<dbReference type="Proteomes" id="UP000752814">
    <property type="component" value="Unassembled WGS sequence"/>
</dbReference>
<organism evidence="3 4">
    <name type="scientific">Candidatus Methanomassiliicoccus intestinalis</name>
    <dbReference type="NCBI Taxonomy" id="1406512"/>
    <lineage>
        <taxon>Archaea</taxon>
        <taxon>Methanobacteriati</taxon>
        <taxon>Thermoplasmatota</taxon>
        <taxon>Thermoplasmata</taxon>
        <taxon>Methanomassiliicoccales</taxon>
        <taxon>Methanomassiliicoccaceae</taxon>
        <taxon>Methanomassiliicoccus</taxon>
    </lineage>
</organism>
<dbReference type="InterPro" id="IPR027417">
    <property type="entry name" value="P-loop_NTPase"/>
</dbReference>
<dbReference type="Gene3D" id="3.40.50.300">
    <property type="entry name" value="P-loop containing nucleotide triphosphate hydrolases"/>
    <property type="match status" value="1"/>
</dbReference>
<dbReference type="EMBL" id="LVVT01000001">
    <property type="protein sequence ID" value="TQS84527.1"/>
    <property type="molecule type" value="Genomic_DNA"/>
</dbReference>
<comment type="caution">
    <text evidence="3">The sequence shown here is derived from an EMBL/GenBank/DDBJ whole genome shotgun (WGS) entry which is preliminary data.</text>
</comment>
<evidence type="ECO:0000256" key="1">
    <source>
        <dbReference type="ARBA" id="ARBA00011040"/>
    </source>
</evidence>
<dbReference type="GO" id="GO:0016887">
    <property type="term" value="F:ATP hydrolysis activity"/>
    <property type="evidence" value="ECO:0007669"/>
    <property type="project" value="InterPro"/>
</dbReference>
<dbReference type="PANTHER" id="PTHR10803:SF3">
    <property type="entry name" value="ATPASE GET3"/>
    <property type="match status" value="1"/>
</dbReference>
<evidence type="ECO:0000259" key="2">
    <source>
        <dbReference type="Pfam" id="PF02374"/>
    </source>
</evidence>